<sequence length="201" mass="21973">MRKLPTSSHHFARNWSRDTPPHRNIVHLTGTPSSTPSSYTSLYSRKTKLLCADRRLQIAPGRKQRAKIKPVKLRHASALRLAACRQAAREKCKGDKQTDRHSGVSPGRPPANGLTSRPCGRAHTHARSQQESCRLLRPARSGSVLVCACAGWSLVSGLAVCIRPAGQTERDGERRRARPLKGRSIAAAAQVRDQSLPGGSR</sequence>
<protein>
    <submittedName>
        <fullName evidence="2">Uncharacterized protein</fullName>
    </submittedName>
</protein>
<feature type="region of interest" description="Disordered" evidence="1">
    <location>
        <begin position="1"/>
        <end position="22"/>
    </location>
</feature>
<feature type="region of interest" description="Disordered" evidence="1">
    <location>
        <begin position="90"/>
        <end position="131"/>
    </location>
</feature>
<accession>A0A448XQZ7</accession>
<evidence type="ECO:0000256" key="1">
    <source>
        <dbReference type="SAM" id="MobiDB-lite"/>
    </source>
</evidence>
<gene>
    <name evidence="2" type="ORF">PXEA_LOCUS36127</name>
</gene>
<keyword evidence="3" id="KW-1185">Reference proteome</keyword>
<feature type="region of interest" description="Disordered" evidence="1">
    <location>
        <begin position="166"/>
        <end position="201"/>
    </location>
</feature>
<evidence type="ECO:0000313" key="3">
    <source>
        <dbReference type="Proteomes" id="UP000784294"/>
    </source>
</evidence>
<reference evidence="2" key="1">
    <citation type="submission" date="2018-11" db="EMBL/GenBank/DDBJ databases">
        <authorList>
            <consortium name="Pathogen Informatics"/>
        </authorList>
    </citation>
    <scope>NUCLEOTIDE SEQUENCE</scope>
</reference>
<proteinExistence type="predicted"/>
<organism evidence="2 3">
    <name type="scientific">Protopolystoma xenopodis</name>
    <dbReference type="NCBI Taxonomy" id="117903"/>
    <lineage>
        <taxon>Eukaryota</taxon>
        <taxon>Metazoa</taxon>
        <taxon>Spiralia</taxon>
        <taxon>Lophotrochozoa</taxon>
        <taxon>Platyhelminthes</taxon>
        <taxon>Monogenea</taxon>
        <taxon>Polyopisthocotylea</taxon>
        <taxon>Polystomatidea</taxon>
        <taxon>Polystomatidae</taxon>
        <taxon>Protopolystoma</taxon>
    </lineage>
</organism>
<feature type="non-terminal residue" evidence="2">
    <location>
        <position position="1"/>
    </location>
</feature>
<evidence type="ECO:0000313" key="2">
    <source>
        <dbReference type="EMBL" id="VEL42687.1"/>
    </source>
</evidence>
<dbReference type="EMBL" id="CAAALY010275872">
    <property type="protein sequence ID" value="VEL42687.1"/>
    <property type="molecule type" value="Genomic_DNA"/>
</dbReference>
<dbReference type="AlphaFoldDB" id="A0A448XQZ7"/>
<name>A0A448XQZ7_9PLAT</name>
<comment type="caution">
    <text evidence="2">The sequence shown here is derived from an EMBL/GenBank/DDBJ whole genome shotgun (WGS) entry which is preliminary data.</text>
</comment>
<dbReference type="Proteomes" id="UP000784294">
    <property type="component" value="Unassembled WGS sequence"/>
</dbReference>
<feature type="compositionally biased region" description="Basic and acidic residues" evidence="1">
    <location>
        <begin position="90"/>
        <end position="102"/>
    </location>
</feature>